<dbReference type="GO" id="GO:0006310">
    <property type="term" value="P:DNA recombination"/>
    <property type="evidence" value="ECO:0007669"/>
    <property type="project" value="UniProtKB-KW"/>
</dbReference>
<evidence type="ECO:0000256" key="1">
    <source>
        <dbReference type="ARBA" id="ARBA00023172"/>
    </source>
</evidence>
<keyword evidence="1" id="KW-0233">DNA recombination</keyword>
<comment type="caution">
    <text evidence="2">The sequence shown here is derived from an EMBL/GenBank/DDBJ whole genome shotgun (WGS) entry which is preliminary data.</text>
</comment>
<dbReference type="Proteomes" id="UP000653411">
    <property type="component" value="Unassembled WGS sequence"/>
</dbReference>
<gene>
    <name evidence="2" type="ORF">GCM10011578_097870</name>
</gene>
<reference evidence="2" key="2">
    <citation type="submission" date="2020-09" db="EMBL/GenBank/DDBJ databases">
        <authorList>
            <person name="Sun Q."/>
            <person name="Zhou Y."/>
        </authorList>
    </citation>
    <scope>NUCLEOTIDE SEQUENCE</scope>
    <source>
        <strain evidence="2">CGMCC 4.7110</strain>
    </source>
</reference>
<reference evidence="2" key="1">
    <citation type="journal article" date="2014" name="Int. J. Syst. Evol. Microbiol.">
        <title>Complete genome sequence of Corynebacterium casei LMG S-19264T (=DSM 44701T), isolated from a smear-ripened cheese.</title>
        <authorList>
            <consortium name="US DOE Joint Genome Institute (JGI-PGF)"/>
            <person name="Walter F."/>
            <person name="Albersmeier A."/>
            <person name="Kalinowski J."/>
            <person name="Ruckert C."/>
        </authorList>
    </citation>
    <scope>NUCLEOTIDE SEQUENCE</scope>
    <source>
        <strain evidence="2">CGMCC 4.7110</strain>
    </source>
</reference>
<organism evidence="2 3">
    <name type="scientific">Streptomyces fuscichromogenes</name>
    <dbReference type="NCBI Taxonomy" id="1324013"/>
    <lineage>
        <taxon>Bacteria</taxon>
        <taxon>Bacillati</taxon>
        <taxon>Actinomycetota</taxon>
        <taxon>Actinomycetes</taxon>
        <taxon>Kitasatosporales</taxon>
        <taxon>Streptomycetaceae</taxon>
        <taxon>Streptomyces</taxon>
    </lineage>
</organism>
<dbReference type="SUPFAM" id="SSF56349">
    <property type="entry name" value="DNA breaking-rejoining enzymes"/>
    <property type="match status" value="1"/>
</dbReference>
<dbReference type="Gene3D" id="1.10.443.10">
    <property type="entry name" value="Intergrase catalytic core"/>
    <property type="match status" value="1"/>
</dbReference>
<proteinExistence type="predicted"/>
<dbReference type="GO" id="GO:0003677">
    <property type="term" value="F:DNA binding"/>
    <property type="evidence" value="ECO:0007669"/>
    <property type="project" value="InterPro"/>
</dbReference>
<protein>
    <recommendedName>
        <fullName evidence="4">Integrase</fullName>
    </recommendedName>
</protein>
<keyword evidence="3" id="KW-1185">Reference proteome</keyword>
<dbReference type="InterPro" id="IPR013762">
    <property type="entry name" value="Integrase-like_cat_sf"/>
</dbReference>
<dbReference type="GO" id="GO:0015074">
    <property type="term" value="P:DNA integration"/>
    <property type="evidence" value="ECO:0007669"/>
    <property type="project" value="InterPro"/>
</dbReference>
<accession>A0A917XPP6</accession>
<evidence type="ECO:0008006" key="4">
    <source>
        <dbReference type="Google" id="ProtNLM"/>
    </source>
</evidence>
<dbReference type="InterPro" id="IPR011010">
    <property type="entry name" value="DNA_brk_join_enz"/>
</dbReference>
<name>A0A917XPP6_9ACTN</name>
<evidence type="ECO:0000313" key="3">
    <source>
        <dbReference type="Proteomes" id="UP000653411"/>
    </source>
</evidence>
<dbReference type="EMBL" id="BMML01000048">
    <property type="protein sequence ID" value="GGN45688.1"/>
    <property type="molecule type" value="Genomic_DNA"/>
</dbReference>
<sequence>MTFNALPAGHDRAGLLEKLLAAVRAEFCTEIYRPAPDDPVFVAPACIVADCDRIVSMRGLCNGHVIRWRHRGRPDMEKFLADPGLPVRGRQALTVCTIAGCRYGNFGKGFCGKHYERWRRAGRPSPDVWDAPNLVQPGDAPAECRLSFCALWAEGPQMLFCRSHHERWANASRADPERFALDAELTGTAHIDLRNLPRQLTLEFQYGLQCRSDAHRRTTPPRIVAQAVRLARSLGVSSLLDLTEEQWRHDAASGRVREPGLFLIEVRDAVEVLRDGAGWESEYPRDVWRLERLPGITTPATATVPRPRIRLHFERIGQPWLRDLAKRWLRLRLTSGLSTTAAHTGRDALVCFGGFLTHVGVDRLADVDRPLLERHLAHVASQPGGHGLKKGRISSLNLFFQAIRQHRWDDSLPGTAAFYPGDIPAEPATTVSRRLAEHVMAQVESEANLDRWDNPSGRLITLILIRGGLRISSVICLDFDCLLHDGQDAPYLRYFNTKMKREAAIPIDEELEQAIRDHQHRVLQRWPQGTLPPTARERLGATADVRQQLPADAPPLAGDLRHLRRVRPARPLDAPSVAAHLRLPTELLQRCRSRVRMALAIDVIRLGLQRDLRKIRQDFRRATPRSTGARAAARARLRVFSVRVSSCRGRRLIPVVTQGPPPW</sequence>
<evidence type="ECO:0000313" key="2">
    <source>
        <dbReference type="EMBL" id="GGN45688.1"/>
    </source>
</evidence>
<dbReference type="AlphaFoldDB" id="A0A917XPP6"/>